<name>A0A1X7VIQ9_AMPQE</name>
<feature type="compositionally biased region" description="Polar residues" evidence="2">
    <location>
        <begin position="268"/>
        <end position="278"/>
    </location>
</feature>
<dbReference type="AlphaFoldDB" id="A0A1X7VIQ9"/>
<feature type="region of interest" description="Disordered" evidence="2">
    <location>
        <begin position="268"/>
        <end position="304"/>
    </location>
</feature>
<dbReference type="EnsemblMetazoa" id="Aqu2.1.39367_001">
    <property type="protein sequence ID" value="Aqu2.1.39367_001"/>
    <property type="gene ID" value="Aqu2.1.39367"/>
</dbReference>
<feature type="compositionally biased region" description="Polar residues" evidence="2">
    <location>
        <begin position="291"/>
        <end position="304"/>
    </location>
</feature>
<sequence length="304" mass="33477">MHSGCAGLSNLTFKACCSTNVPFLCPSSHLVSEAKEIESLRVQVNELSSQLNDLTSSVTVLTSQVSELSSKVSPTVPDDALPPQILPPVTQQRSRFSPPLQSSWVAKNQRKFNLLFCGVSELPHRTMYHDRLRLDLQAVYSSIESADQFLVEILIKDCVTVGKYDQQLNKPRPLLNSSRDVQSKHASLCLPNGSPLYIKKVLSKEERLLEKVVLQERRKLITSAVDLFSIKVRGTRLYVNSRLDGQAEATTFLQHPSLGDAAILHNLSSQNSPRQSPDPSIVPLESPIPPTNSASTIPAQTGQD</sequence>
<dbReference type="InParanoid" id="A0A1X7VIQ9"/>
<feature type="coiled-coil region" evidence="1">
    <location>
        <begin position="30"/>
        <end position="57"/>
    </location>
</feature>
<evidence type="ECO:0000313" key="3">
    <source>
        <dbReference type="EnsemblMetazoa" id="Aqu2.1.39367_001"/>
    </source>
</evidence>
<reference evidence="3" key="1">
    <citation type="submission" date="2017-05" db="UniProtKB">
        <authorList>
            <consortium name="EnsemblMetazoa"/>
        </authorList>
    </citation>
    <scope>IDENTIFICATION</scope>
</reference>
<keyword evidence="1" id="KW-0175">Coiled coil</keyword>
<dbReference type="OrthoDB" id="7477315at2759"/>
<accession>A0A1X7VIQ9</accession>
<evidence type="ECO:0000256" key="2">
    <source>
        <dbReference type="SAM" id="MobiDB-lite"/>
    </source>
</evidence>
<organism evidence="3">
    <name type="scientific">Amphimedon queenslandica</name>
    <name type="common">Sponge</name>
    <dbReference type="NCBI Taxonomy" id="400682"/>
    <lineage>
        <taxon>Eukaryota</taxon>
        <taxon>Metazoa</taxon>
        <taxon>Porifera</taxon>
        <taxon>Demospongiae</taxon>
        <taxon>Heteroscleromorpha</taxon>
        <taxon>Haplosclerida</taxon>
        <taxon>Niphatidae</taxon>
        <taxon>Amphimedon</taxon>
    </lineage>
</organism>
<proteinExistence type="predicted"/>
<evidence type="ECO:0000256" key="1">
    <source>
        <dbReference type="SAM" id="Coils"/>
    </source>
</evidence>
<protein>
    <submittedName>
        <fullName evidence="3">Uncharacterized protein</fullName>
    </submittedName>
</protein>